<name>A0A376CK02_9CORY</name>
<dbReference type="InterPro" id="IPR031165">
    <property type="entry name" value="GNAT_YJDJ"/>
</dbReference>
<dbReference type="Gene3D" id="3.40.630.30">
    <property type="match status" value="1"/>
</dbReference>
<dbReference type="STRING" id="35756.GCA_001044155_01880"/>
<sequence length="108" mass="12266">MATEHTEHTDKSQRPVHVAHNEDAHRYTITYDGDSSPVGYLEYVDEGSERNFKHTVVKKEFNGRGLAGILVKVAAEDSASRGWPIIAECPYVSSWMEKNDFQGEWRTP</sequence>
<dbReference type="EMBL" id="UFXQ01000001">
    <property type="protein sequence ID" value="STC68633.1"/>
    <property type="molecule type" value="Genomic_DNA"/>
</dbReference>
<feature type="region of interest" description="Disordered" evidence="1">
    <location>
        <begin position="1"/>
        <end position="30"/>
    </location>
</feature>
<reference evidence="3 4" key="1">
    <citation type="submission" date="2018-06" db="EMBL/GenBank/DDBJ databases">
        <authorList>
            <consortium name="Pathogen Informatics"/>
            <person name="Doyle S."/>
        </authorList>
    </citation>
    <scope>NUCLEOTIDE SEQUENCE [LARGE SCALE GENOMIC DNA]</scope>
    <source>
        <strain evidence="3 4">NCTC11862</strain>
    </source>
</reference>
<accession>A0A376CK02</accession>
<dbReference type="SUPFAM" id="SSF55729">
    <property type="entry name" value="Acyl-CoA N-acyltransferases (Nat)"/>
    <property type="match status" value="1"/>
</dbReference>
<evidence type="ECO:0000256" key="1">
    <source>
        <dbReference type="SAM" id="MobiDB-lite"/>
    </source>
</evidence>
<dbReference type="InterPro" id="IPR045057">
    <property type="entry name" value="Gcn5-rel_NAT"/>
</dbReference>
<dbReference type="PANTHER" id="PTHR31435">
    <property type="entry name" value="PROTEIN NATD1"/>
    <property type="match status" value="1"/>
</dbReference>
<protein>
    <submittedName>
        <fullName evidence="3">Predicted acetyltransferase</fullName>
    </submittedName>
</protein>
<dbReference type="OrthoDB" id="5405911at2"/>
<dbReference type="PANTHER" id="PTHR31435:SF10">
    <property type="entry name" value="BSR4717 PROTEIN"/>
    <property type="match status" value="1"/>
</dbReference>
<keyword evidence="3" id="KW-0808">Transferase</keyword>
<gene>
    <name evidence="3" type="ORF">NCTC11862_00392</name>
</gene>
<keyword evidence="4" id="KW-1185">Reference proteome</keyword>
<proteinExistence type="predicted"/>
<evidence type="ECO:0000313" key="3">
    <source>
        <dbReference type="EMBL" id="STC68633.1"/>
    </source>
</evidence>
<dbReference type="RefSeq" id="WP_018582135.1">
    <property type="nucleotide sequence ID" value="NZ_LDYD01000007.1"/>
</dbReference>
<dbReference type="Proteomes" id="UP000254467">
    <property type="component" value="Unassembled WGS sequence"/>
</dbReference>
<dbReference type="GO" id="GO:0016740">
    <property type="term" value="F:transferase activity"/>
    <property type="evidence" value="ECO:0007669"/>
    <property type="project" value="UniProtKB-KW"/>
</dbReference>
<dbReference type="Pfam" id="PF14542">
    <property type="entry name" value="Acetyltransf_CG"/>
    <property type="match status" value="1"/>
</dbReference>
<feature type="domain" description="N-acetyltransferase" evidence="2">
    <location>
        <begin position="19"/>
        <end position="108"/>
    </location>
</feature>
<feature type="compositionally biased region" description="Basic and acidic residues" evidence="1">
    <location>
        <begin position="1"/>
        <end position="26"/>
    </location>
</feature>
<dbReference type="InterPro" id="IPR016181">
    <property type="entry name" value="Acyl_CoA_acyltransferase"/>
</dbReference>
<evidence type="ECO:0000313" key="4">
    <source>
        <dbReference type="Proteomes" id="UP000254467"/>
    </source>
</evidence>
<organism evidence="3 4">
    <name type="scientific">Corynebacterium pilosum</name>
    <dbReference type="NCBI Taxonomy" id="35756"/>
    <lineage>
        <taxon>Bacteria</taxon>
        <taxon>Bacillati</taxon>
        <taxon>Actinomycetota</taxon>
        <taxon>Actinomycetes</taxon>
        <taxon>Mycobacteriales</taxon>
        <taxon>Corynebacteriaceae</taxon>
        <taxon>Corynebacterium</taxon>
    </lineage>
</organism>
<dbReference type="AlphaFoldDB" id="A0A376CK02"/>
<evidence type="ECO:0000259" key="2">
    <source>
        <dbReference type="PROSITE" id="PS51729"/>
    </source>
</evidence>
<dbReference type="PROSITE" id="PS51729">
    <property type="entry name" value="GNAT_YJDJ"/>
    <property type="match status" value="1"/>
</dbReference>